<dbReference type="GO" id="GO:0005524">
    <property type="term" value="F:ATP binding"/>
    <property type="evidence" value="ECO:0007669"/>
    <property type="project" value="UniProtKB-KW"/>
</dbReference>
<evidence type="ECO:0000256" key="8">
    <source>
        <dbReference type="ARBA" id="ARBA00047925"/>
    </source>
</evidence>
<comment type="caution">
    <text evidence="10">The sequence shown here is derived from an EMBL/GenBank/DDBJ whole genome shotgun (WGS) entry which is preliminary data.</text>
</comment>
<dbReference type="Gene3D" id="2.60.200.30">
    <property type="entry name" value="Probable inorganic polyphosphate/atp-NAD kinase, domain 2"/>
    <property type="match status" value="1"/>
</dbReference>
<organism evidence="10 11">
    <name type="scientific">Brevibacterium senegalense</name>
    <dbReference type="NCBI Taxonomy" id="1033736"/>
    <lineage>
        <taxon>Bacteria</taxon>
        <taxon>Bacillati</taxon>
        <taxon>Actinomycetota</taxon>
        <taxon>Actinomycetes</taxon>
        <taxon>Micrococcales</taxon>
        <taxon>Brevibacteriaceae</taxon>
        <taxon>Brevibacterium</taxon>
    </lineage>
</organism>
<comment type="catalytic activity">
    <reaction evidence="8 9">
        <text>NAD(+) + ATP = ADP + NADP(+) + H(+)</text>
        <dbReference type="Rhea" id="RHEA:18629"/>
        <dbReference type="ChEBI" id="CHEBI:15378"/>
        <dbReference type="ChEBI" id="CHEBI:30616"/>
        <dbReference type="ChEBI" id="CHEBI:57540"/>
        <dbReference type="ChEBI" id="CHEBI:58349"/>
        <dbReference type="ChEBI" id="CHEBI:456216"/>
        <dbReference type="EC" id="2.7.1.23"/>
    </reaction>
</comment>
<dbReference type="EC" id="2.7.1.23" evidence="9"/>
<evidence type="ECO:0000256" key="4">
    <source>
        <dbReference type="ARBA" id="ARBA00022777"/>
    </source>
</evidence>
<feature type="active site" description="Proton acceptor" evidence="9">
    <location>
        <position position="79"/>
    </location>
</feature>
<evidence type="ECO:0000256" key="6">
    <source>
        <dbReference type="ARBA" id="ARBA00022857"/>
    </source>
</evidence>
<dbReference type="HAMAP" id="MF_00361">
    <property type="entry name" value="NAD_kinase"/>
    <property type="match status" value="1"/>
</dbReference>
<dbReference type="GO" id="GO:0005737">
    <property type="term" value="C:cytoplasm"/>
    <property type="evidence" value="ECO:0007669"/>
    <property type="project" value="UniProtKB-SubCell"/>
</dbReference>
<dbReference type="PANTHER" id="PTHR20275:SF0">
    <property type="entry name" value="NAD KINASE"/>
    <property type="match status" value="1"/>
</dbReference>
<keyword evidence="4 9" id="KW-0418">Kinase</keyword>
<evidence type="ECO:0000256" key="1">
    <source>
        <dbReference type="ARBA" id="ARBA00022490"/>
    </source>
</evidence>
<evidence type="ECO:0000256" key="5">
    <source>
        <dbReference type="ARBA" id="ARBA00022840"/>
    </source>
</evidence>
<proteinExistence type="inferred from homology"/>
<dbReference type="EMBL" id="DYUK01000109">
    <property type="protein sequence ID" value="HJG79811.1"/>
    <property type="molecule type" value="Genomic_DNA"/>
</dbReference>
<dbReference type="FunFam" id="2.60.200.30:FF:000007">
    <property type="entry name" value="NAD kinase"/>
    <property type="match status" value="1"/>
</dbReference>
<dbReference type="GO" id="GO:0046872">
    <property type="term" value="F:metal ion binding"/>
    <property type="evidence" value="ECO:0007669"/>
    <property type="project" value="UniProtKB-UniRule"/>
</dbReference>
<dbReference type="Pfam" id="PF20143">
    <property type="entry name" value="NAD_kinase_C"/>
    <property type="match status" value="1"/>
</dbReference>
<protein>
    <recommendedName>
        <fullName evidence="9">NAD kinase</fullName>
        <ecNumber evidence="9">2.7.1.23</ecNumber>
    </recommendedName>
    <alternativeName>
        <fullName evidence="9">ATP-dependent NAD kinase</fullName>
    </alternativeName>
</protein>
<evidence type="ECO:0000256" key="7">
    <source>
        <dbReference type="ARBA" id="ARBA00023027"/>
    </source>
</evidence>
<comment type="cofactor">
    <cofactor evidence="9">
        <name>a divalent metal cation</name>
        <dbReference type="ChEBI" id="CHEBI:60240"/>
    </cofactor>
</comment>
<dbReference type="PANTHER" id="PTHR20275">
    <property type="entry name" value="NAD KINASE"/>
    <property type="match status" value="1"/>
</dbReference>
<dbReference type="GO" id="GO:0051287">
    <property type="term" value="F:NAD binding"/>
    <property type="evidence" value="ECO:0007669"/>
    <property type="project" value="UniProtKB-ARBA"/>
</dbReference>
<keyword evidence="2 9" id="KW-0808">Transferase</keyword>
<comment type="similarity">
    <text evidence="9">Belongs to the NAD kinase family.</text>
</comment>
<feature type="binding site" evidence="9">
    <location>
        <begin position="79"/>
        <end position="80"/>
    </location>
    <ligand>
        <name>NAD(+)</name>
        <dbReference type="ChEBI" id="CHEBI:57540"/>
    </ligand>
</feature>
<feature type="binding site" evidence="9">
    <location>
        <begin position="194"/>
        <end position="199"/>
    </location>
    <ligand>
        <name>NAD(+)</name>
        <dbReference type="ChEBI" id="CHEBI:57540"/>
    </ligand>
</feature>
<evidence type="ECO:0000313" key="11">
    <source>
        <dbReference type="Proteomes" id="UP000784435"/>
    </source>
</evidence>
<dbReference type="Proteomes" id="UP000784435">
    <property type="component" value="Unassembled WGS sequence"/>
</dbReference>
<feature type="binding site" evidence="9">
    <location>
        <position position="183"/>
    </location>
    <ligand>
        <name>NAD(+)</name>
        <dbReference type="ChEBI" id="CHEBI:57540"/>
    </ligand>
</feature>
<dbReference type="Gene3D" id="3.40.50.10330">
    <property type="entry name" value="Probable inorganic polyphosphate/atp-NAD kinase, domain 1"/>
    <property type="match status" value="1"/>
</dbReference>
<feature type="binding site" evidence="9">
    <location>
        <position position="84"/>
    </location>
    <ligand>
        <name>NAD(+)</name>
        <dbReference type="ChEBI" id="CHEBI:57540"/>
    </ligand>
</feature>
<dbReference type="InterPro" id="IPR017438">
    <property type="entry name" value="ATP-NAD_kinase_N"/>
</dbReference>
<dbReference type="InterPro" id="IPR017437">
    <property type="entry name" value="ATP-NAD_kinase_PpnK-typ_C"/>
</dbReference>
<evidence type="ECO:0000256" key="3">
    <source>
        <dbReference type="ARBA" id="ARBA00022741"/>
    </source>
</evidence>
<dbReference type="AlphaFoldDB" id="A0A921SNF0"/>
<sequence>MTRRMLIDLHPRRENARMAAEAVCAALGANDIVPVMSRSAHDVLCSYDDARPNGTEIVDDDRLLAAAEDCELIIVLGGDGTILRAAERFHTLGVPVVGINLGHVGFLAESESADLDETVRRLVDRDYDIEQRMALDITVRLEGRIIHRAWALNEATVEKGPRTQMIELSVGIDDRPVSTFGCDGAILATPTGSTAYAFSAGGPIVWPDVEALLMVPISAHALFAEPLVTGPSSVIAVEYRARHAEESAVLWCDGREEIGLPSRSHIEACRSAQPLTLARIQRGPFTDRLVRKFQLPVDGWRGPAGETA</sequence>
<comment type="caution">
    <text evidence="9">Lacks conserved residue(s) required for the propagation of feature annotation.</text>
</comment>
<reference evidence="10" key="1">
    <citation type="journal article" date="2021" name="PeerJ">
        <title>Extensive microbial diversity within the chicken gut microbiome revealed by metagenomics and culture.</title>
        <authorList>
            <person name="Gilroy R."/>
            <person name="Ravi A."/>
            <person name="Getino M."/>
            <person name="Pursley I."/>
            <person name="Horton D.L."/>
            <person name="Alikhan N.F."/>
            <person name="Baker D."/>
            <person name="Gharbi K."/>
            <person name="Hall N."/>
            <person name="Watson M."/>
            <person name="Adriaenssens E.M."/>
            <person name="Foster-Nyarko E."/>
            <person name="Jarju S."/>
            <person name="Secka A."/>
            <person name="Antonio M."/>
            <person name="Oren A."/>
            <person name="Chaudhuri R.R."/>
            <person name="La Ragione R."/>
            <person name="Hildebrand F."/>
            <person name="Pallen M.J."/>
        </authorList>
    </citation>
    <scope>NUCLEOTIDE SEQUENCE</scope>
    <source>
        <strain evidence="10">ChiGjej5B5-7349</strain>
    </source>
</reference>
<name>A0A921SNF0_9MICO</name>
<keyword evidence="7 9" id="KW-0520">NAD</keyword>
<keyword evidence="6 9" id="KW-0521">NADP</keyword>
<evidence type="ECO:0000256" key="9">
    <source>
        <dbReference type="HAMAP-Rule" id="MF_00361"/>
    </source>
</evidence>
<keyword evidence="5 9" id="KW-0067">ATP-binding</keyword>
<dbReference type="GO" id="GO:0006741">
    <property type="term" value="P:NADP+ biosynthetic process"/>
    <property type="evidence" value="ECO:0007669"/>
    <property type="project" value="UniProtKB-UniRule"/>
</dbReference>
<dbReference type="NCBIfam" id="NF002892">
    <property type="entry name" value="PRK03372.1"/>
    <property type="match status" value="1"/>
</dbReference>
<dbReference type="RefSeq" id="WP_040365112.1">
    <property type="nucleotide sequence ID" value="NZ_CABKRC010000008.1"/>
</dbReference>
<dbReference type="Pfam" id="PF01513">
    <property type="entry name" value="NAD_kinase"/>
    <property type="match status" value="1"/>
</dbReference>
<dbReference type="InterPro" id="IPR016064">
    <property type="entry name" value="NAD/diacylglycerol_kinase_sf"/>
</dbReference>
<comment type="function">
    <text evidence="9">Involved in the regulation of the intracellular balance of NAD and NADP, and is a key enzyme in the biosynthesis of NADP. Catalyzes specifically the phosphorylation on 2'-hydroxyl of the adenosine moiety of NAD to yield NADP.</text>
</comment>
<comment type="subcellular location">
    <subcellularLocation>
        <location evidence="9">Cytoplasm</location>
    </subcellularLocation>
</comment>
<reference evidence="10" key="2">
    <citation type="submission" date="2021-09" db="EMBL/GenBank/DDBJ databases">
        <authorList>
            <person name="Gilroy R."/>
        </authorList>
    </citation>
    <scope>NUCLEOTIDE SEQUENCE</scope>
    <source>
        <strain evidence="10">ChiGjej5B5-7349</strain>
    </source>
</reference>
<dbReference type="SUPFAM" id="SSF111331">
    <property type="entry name" value="NAD kinase/diacylglycerol kinase-like"/>
    <property type="match status" value="1"/>
</dbReference>
<dbReference type="InterPro" id="IPR002504">
    <property type="entry name" value="NADK"/>
</dbReference>
<feature type="binding site" evidence="9">
    <location>
        <begin position="153"/>
        <end position="154"/>
    </location>
    <ligand>
        <name>NAD(+)</name>
        <dbReference type="ChEBI" id="CHEBI:57540"/>
    </ligand>
</feature>
<keyword evidence="1 9" id="KW-0963">Cytoplasm</keyword>
<evidence type="ECO:0000256" key="2">
    <source>
        <dbReference type="ARBA" id="ARBA00022679"/>
    </source>
</evidence>
<gene>
    <name evidence="9" type="primary">nadK</name>
    <name evidence="10" type="ORF">K8V08_05305</name>
</gene>
<dbReference type="GO" id="GO:0003951">
    <property type="term" value="F:NAD+ kinase activity"/>
    <property type="evidence" value="ECO:0007669"/>
    <property type="project" value="UniProtKB-UniRule"/>
</dbReference>
<accession>A0A921SNF0</accession>
<dbReference type="GO" id="GO:0019674">
    <property type="term" value="P:NAD+ metabolic process"/>
    <property type="evidence" value="ECO:0007669"/>
    <property type="project" value="InterPro"/>
</dbReference>
<keyword evidence="3 9" id="KW-0547">Nucleotide-binding</keyword>
<evidence type="ECO:0000313" key="10">
    <source>
        <dbReference type="EMBL" id="HJG79811.1"/>
    </source>
</evidence>